<keyword evidence="4" id="KW-1185">Reference proteome</keyword>
<evidence type="ECO:0000256" key="2">
    <source>
        <dbReference type="SAM" id="SignalP"/>
    </source>
</evidence>
<dbReference type="Gene3D" id="3.40.190.150">
    <property type="entry name" value="Bordetella uptake gene, domain 1"/>
    <property type="match status" value="1"/>
</dbReference>
<dbReference type="RefSeq" id="WP_231042114.1">
    <property type="nucleotide sequence ID" value="NZ_CP106881.1"/>
</dbReference>
<feature type="signal peptide" evidence="2">
    <location>
        <begin position="1"/>
        <end position="25"/>
    </location>
</feature>
<dbReference type="InterPro" id="IPR006311">
    <property type="entry name" value="TAT_signal"/>
</dbReference>
<dbReference type="CDD" id="cd07012">
    <property type="entry name" value="PBP2_Bug_TTT"/>
    <property type="match status" value="1"/>
</dbReference>
<comment type="similarity">
    <text evidence="1">Belongs to the UPF0065 (bug) family.</text>
</comment>
<gene>
    <name evidence="3" type="ORF">M9799_13105</name>
</gene>
<dbReference type="Gene3D" id="3.40.190.10">
    <property type="entry name" value="Periplasmic binding protein-like II"/>
    <property type="match status" value="1"/>
</dbReference>
<accession>A0ABY6G7M1</accession>
<evidence type="ECO:0000313" key="3">
    <source>
        <dbReference type="EMBL" id="UYG51020.1"/>
    </source>
</evidence>
<dbReference type="PANTHER" id="PTHR42928:SF5">
    <property type="entry name" value="BLR1237 PROTEIN"/>
    <property type="match status" value="1"/>
</dbReference>
<dbReference type="SUPFAM" id="SSF53850">
    <property type="entry name" value="Periplasmic binding protein-like II"/>
    <property type="match status" value="1"/>
</dbReference>
<reference evidence="3" key="1">
    <citation type="submission" date="2022-09" db="EMBL/GenBank/DDBJ databases">
        <title>The complete genome of Acidovorax sp. 5MLIR.</title>
        <authorList>
            <person name="Liu L."/>
            <person name="Yue J."/>
            <person name="Yang F."/>
            <person name="Yuan J."/>
            <person name="Li L."/>
        </authorList>
    </citation>
    <scope>NUCLEOTIDE SEQUENCE</scope>
    <source>
        <strain evidence="3">5MLIR</strain>
    </source>
</reference>
<dbReference type="InterPro" id="IPR042100">
    <property type="entry name" value="Bug_dom1"/>
</dbReference>
<dbReference type="EMBL" id="CP106881">
    <property type="protein sequence ID" value="UYG51020.1"/>
    <property type="molecule type" value="Genomic_DNA"/>
</dbReference>
<organism evidence="3 4">
    <name type="scientific">Comamonas endophytica</name>
    <dbReference type="NCBI Taxonomy" id="2949090"/>
    <lineage>
        <taxon>Bacteria</taxon>
        <taxon>Pseudomonadati</taxon>
        <taxon>Pseudomonadota</taxon>
        <taxon>Betaproteobacteria</taxon>
        <taxon>Burkholderiales</taxon>
        <taxon>Comamonadaceae</taxon>
        <taxon>Comamonas</taxon>
    </lineage>
</organism>
<dbReference type="Proteomes" id="UP001162800">
    <property type="component" value="Chromosome"/>
</dbReference>
<name>A0ABY6G7M1_9BURK</name>
<evidence type="ECO:0000313" key="4">
    <source>
        <dbReference type="Proteomes" id="UP001162800"/>
    </source>
</evidence>
<dbReference type="PROSITE" id="PS51318">
    <property type="entry name" value="TAT"/>
    <property type="match status" value="1"/>
</dbReference>
<dbReference type="PANTHER" id="PTHR42928">
    <property type="entry name" value="TRICARBOXYLATE-BINDING PROTEIN"/>
    <property type="match status" value="1"/>
</dbReference>
<proteinExistence type="inferred from homology"/>
<dbReference type="InterPro" id="IPR005064">
    <property type="entry name" value="BUG"/>
</dbReference>
<feature type="chain" id="PRO_5046880104" evidence="2">
    <location>
        <begin position="26"/>
        <end position="326"/>
    </location>
</feature>
<keyword evidence="2" id="KW-0732">Signal</keyword>
<dbReference type="PIRSF" id="PIRSF017082">
    <property type="entry name" value="YflP"/>
    <property type="match status" value="1"/>
</dbReference>
<sequence length="326" mass="34146">MTTRRALLQAAICACAAFAAPQTFAQPEAFPGKNIRFIVPFAAGGPADVVAREVAQALGRELGQTVVVENMGGGAGVPATNAVSRAPADGYTLLFAASGNVVIQPLLSKKRVDILTQLSPVGMVSTSPHVLVVSSQLPVRSVKELIAHAKAHPGSLNFASAGVGGLAHLASELFMRQAGIEGRHLAYKGSSQAMTDLASGQVQAMFSSLPSMKGMVDKGLIRVVGVTAQSSSPTYKDFPLIKQAGLPGFEYATWYGLYGPHGLTPAVVEKLGASLGKLAADKAFEARLREQGVDLHVGTPAELAERTRKETAQWDKVIRESGIHLN</sequence>
<evidence type="ECO:0000256" key="1">
    <source>
        <dbReference type="ARBA" id="ARBA00006987"/>
    </source>
</evidence>
<dbReference type="Pfam" id="PF03401">
    <property type="entry name" value="TctC"/>
    <property type="match status" value="1"/>
</dbReference>
<protein>
    <submittedName>
        <fullName evidence="3">Tripartite tricarboxylate transporter substrate binding protein</fullName>
    </submittedName>
</protein>